<dbReference type="PANTHER" id="PTHR44329:SF214">
    <property type="entry name" value="PROTEIN KINASE DOMAIN-CONTAINING PROTEIN"/>
    <property type="match status" value="1"/>
</dbReference>
<gene>
    <name evidence="2" type="ORF">C2G38_90770</name>
</gene>
<dbReference type="Gene3D" id="1.10.510.10">
    <property type="entry name" value="Transferase(Phosphotransferase) domain 1"/>
    <property type="match status" value="1"/>
</dbReference>
<dbReference type="AlphaFoldDB" id="A0A397VZ07"/>
<dbReference type="STRING" id="44941.A0A397VZ07"/>
<proteinExistence type="predicted"/>
<evidence type="ECO:0000259" key="1">
    <source>
        <dbReference type="PROSITE" id="PS50011"/>
    </source>
</evidence>
<dbReference type="EMBL" id="QKWP01000111">
    <property type="protein sequence ID" value="RIB27062.1"/>
    <property type="molecule type" value="Genomic_DNA"/>
</dbReference>
<name>A0A397VZ07_9GLOM</name>
<dbReference type="InterPro" id="IPR051681">
    <property type="entry name" value="Ser/Thr_Kinases-Pseudokinases"/>
</dbReference>
<dbReference type="InterPro" id="IPR000719">
    <property type="entry name" value="Prot_kinase_dom"/>
</dbReference>
<feature type="domain" description="Protein kinase" evidence="1">
    <location>
        <begin position="1"/>
        <end position="108"/>
    </location>
</feature>
<dbReference type="GO" id="GO:0005524">
    <property type="term" value="F:ATP binding"/>
    <property type="evidence" value="ECO:0007669"/>
    <property type="project" value="InterPro"/>
</dbReference>
<dbReference type="SUPFAM" id="SSF56112">
    <property type="entry name" value="Protein kinase-like (PK-like)"/>
    <property type="match status" value="1"/>
</dbReference>
<dbReference type="InterPro" id="IPR001245">
    <property type="entry name" value="Ser-Thr/Tyr_kinase_cat_dom"/>
</dbReference>
<comment type="caution">
    <text evidence="2">The sequence shown here is derived from an EMBL/GenBank/DDBJ whole genome shotgun (WGS) entry which is preliminary data.</text>
</comment>
<accession>A0A397VZ07</accession>
<dbReference type="PROSITE" id="PS50011">
    <property type="entry name" value="PROTEIN_KINASE_DOM"/>
    <property type="match status" value="1"/>
</dbReference>
<reference evidence="2 3" key="1">
    <citation type="submission" date="2018-06" db="EMBL/GenBank/DDBJ databases">
        <title>Comparative genomics reveals the genomic features of Rhizophagus irregularis, R. cerebriforme, R. diaphanum and Gigaspora rosea, and their symbiotic lifestyle signature.</title>
        <authorList>
            <person name="Morin E."/>
            <person name="San Clemente H."/>
            <person name="Chen E.C.H."/>
            <person name="De La Providencia I."/>
            <person name="Hainaut M."/>
            <person name="Kuo A."/>
            <person name="Kohler A."/>
            <person name="Murat C."/>
            <person name="Tang N."/>
            <person name="Roy S."/>
            <person name="Loubradou J."/>
            <person name="Henrissat B."/>
            <person name="Grigoriev I.V."/>
            <person name="Corradi N."/>
            <person name="Roux C."/>
            <person name="Martin F.M."/>
        </authorList>
    </citation>
    <scope>NUCLEOTIDE SEQUENCE [LARGE SCALE GENOMIC DNA]</scope>
    <source>
        <strain evidence="2 3">DAOM 194757</strain>
    </source>
</reference>
<sequence length="233" mass="27324">MKKNRRNVFMEFYLILHQNSFKKKSYTKASDIYSFGIIMVEITTGQRSFNDYKFDIDLAIMICNFGLRPKFAPGTPDCYVELANQCMSSDPDKRPNVREIINRLNQWSNIIEGDIENEFDIDIENMSDQSRNYLHTLKNGYRTFVSLYKKFFKPISINIENVSDIKNVSDIDKSRIKKQFIENDEINKNLPMITEKLNNIYASKSYFISEFGAQLSKIYTTKSVDIIKVPNDY</sequence>
<dbReference type="PANTHER" id="PTHR44329">
    <property type="entry name" value="SERINE/THREONINE-PROTEIN KINASE TNNI3K-RELATED"/>
    <property type="match status" value="1"/>
</dbReference>
<evidence type="ECO:0000313" key="3">
    <source>
        <dbReference type="Proteomes" id="UP000266673"/>
    </source>
</evidence>
<protein>
    <recommendedName>
        <fullName evidence="1">Protein kinase domain-containing protein</fullName>
    </recommendedName>
</protein>
<organism evidence="2 3">
    <name type="scientific">Gigaspora rosea</name>
    <dbReference type="NCBI Taxonomy" id="44941"/>
    <lineage>
        <taxon>Eukaryota</taxon>
        <taxon>Fungi</taxon>
        <taxon>Fungi incertae sedis</taxon>
        <taxon>Mucoromycota</taxon>
        <taxon>Glomeromycotina</taxon>
        <taxon>Glomeromycetes</taxon>
        <taxon>Diversisporales</taxon>
        <taxon>Gigasporaceae</taxon>
        <taxon>Gigaspora</taxon>
    </lineage>
</organism>
<dbReference type="GO" id="GO:0004674">
    <property type="term" value="F:protein serine/threonine kinase activity"/>
    <property type="evidence" value="ECO:0007669"/>
    <property type="project" value="TreeGrafter"/>
</dbReference>
<evidence type="ECO:0000313" key="2">
    <source>
        <dbReference type="EMBL" id="RIB27062.1"/>
    </source>
</evidence>
<keyword evidence="3" id="KW-1185">Reference proteome</keyword>
<dbReference type="OrthoDB" id="4062651at2759"/>
<dbReference type="Proteomes" id="UP000266673">
    <property type="component" value="Unassembled WGS sequence"/>
</dbReference>
<dbReference type="InterPro" id="IPR011009">
    <property type="entry name" value="Kinase-like_dom_sf"/>
</dbReference>
<dbReference type="Pfam" id="PF07714">
    <property type="entry name" value="PK_Tyr_Ser-Thr"/>
    <property type="match status" value="1"/>
</dbReference>